<evidence type="ECO:0000313" key="1">
    <source>
        <dbReference type="EMBL" id="EER09545.1"/>
    </source>
</evidence>
<dbReference type="InParanoid" id="C5L147"/>
<accession>C5L147</accession>
<dbReference type="GeneID" id="9052447"/>
<evidence type="ECO:0000313" key="2">
    <source>
        <dbReference type="Proteomes" id="UP000007800"/>
    </source>
</evidence>
<dbReference type="Proteomes" id="UP000007800">
    <property type="component" value="Unassembled WGS sequence"/>
</dbReference>
<reference evidence="1 2" key="1">
    <citation type="submission" date="2008-07" db="EMBL/GenBank/DDBJ databases">
        <authorList>
            <person name="El-Sayed N."/>
            <person name="Caler E."/>
            <person name="Inman J."/>
            <person name="Amedeo P."/>
            <person name="Hass B."/>
            <person name="Wortman J."/>
        </authorList>
    </citation>
    <scope>NUCLEOTIDE SEQUENCE [LARGE SCALE GENOMIC DNA]</scope>
    <source>
        <strain evidence="2">ATCC 50983 / TXsc</strain>
    </source>
</reference>
<dbReference type="AlphaFoldDB" id="C5L147"/>
<gene>
    <name evidence="1" type="ORF">Pmar_PMAR005634</name>
</gene>
<proteinExistence type="predicted"/>
<keyword evidence="2" id="KW-1185">Reference proteome</keyword>
<dbReference type="RefSeq" id="XP_002777750.1">
    <property type="nucleotide sequence ID" value="XM_002777704.1"/>
</dbReference>
<name>C5L147_PERM5</name>
<protein>
    <submittedName>
        <fullName evidence="1">Uncharacterized protein</fullName>
    </submittedName>
</protein>
<organism evidence="2">
    <name type="scientific">Perkinsus marinus (strain ATCC 50983 / TXsc)</name>
    <dbReference type="NCBI Taxonomy" id="423536"/>
    <lineage>
        <taxon>Eukaryota</taxon>
        <taxon>Sar</taxon>
        <taxon>Alveolata</taxon>
        <taxon>Perkinsozoa</taxon>
        <taxon>Perkinsea</taxon>
        <taxon>Perkinsida</taxon>
        <taxon>Perkinsidae</taxon>
        <taxon>Perkinsus</taxon>
    </lineage>
</organism>
<dbReference type="EMBL" id="GG678206">
    <property type="protein sequence ID" value="EER09545.1"/>
    <property type="molecule type" value="Genomic_DNA"/>
</dbReference>
<sequence length="50" mass="5714">MITCPLPLKESKLVVLALWKSLIAVHGVPYRLHSDRGEKVYVLKKIGNWL</sequence>